<feature type="compositionally biased region" description="Gly residues" evidence="7">
    <location>
        <begin position="660"/>
        <end position="671"/>
    </location>
</feature>
<dbReference type="SUPFAM" id="SSF57850">
    <property type="entry name" value="RING/U-box"/>
    <property type="match status" value="1"/>
</dbReference>
<dbReference type="GO" id="GO:0004842">
    <property type="term" value="F:ubiquitin-protein transferase activity"/>
    <property type="evidence" value="ECO:0007669"/>
    <property type="project" value="TreeGrafter"/>
</dbReference>
<protein>
    <recommendedName>
        <fullName evidence="2">E3 ubiquitin-protein ligase CHFR</fullName>
    </recommendedName>
</protein>
<feature type="compositionally biased region" description="Basic and acidic residues" evidence="7">
    <location>
        <begin position="18"/>
        <end position="42"/>
    </location>
</feature>
<dbReference type="SUPFAM" id="SSF48371">
    <property type="entry name" value="ARM repeat"/>
    <property type="match status" value="1"/>
</dbReference>
<feature type="region of interest" description="Disordered" evidence="7">
    <location>
        <begin position="1"/>
        <end position="59"/>
    </location>
</feature>
<feature type="compositionally biased region" description="Low complexity" evidence="7">
    <location>
        <begin position="579"/>
        <end position="589"/>
    </location>
</feature>
<feature type="compositionally biased region" description="Polar residues" evidence="7">
    <location>
        <begin position="535"/>
        <end position="571"/>
    </location>
</feature>
<feature type="compositionally biased region" description="Polar residues" evidence="7">
    <location>
        <begin position="1"/>
        <end position="11"/>
    </location>
</feature>
<sequence length="1179" mass="120971">MSDLKPTQTGDQPPLQGREFDDSAKEASEHERAAPSGDHRLPPDPLHVSADPVPVHESGASGKLSRVAVGGAAPAAAGKAPGNPGTMTPLASLQHSSALSFRRRPEVWGWLQPAPGTKLPFVLLQGRGVAIGRGREAFHERLPQLVAALSHAASRMHSASATPSFGAAFSGSLATLSSIGMGSSALDFPSPFAAYALGGHASGGGGGGGGGRDSPTDGGSFVEVADGRVSRLHAWVKWDGKLQAAVLEDLSSNGTYCNGERVGRGSSRVLADGDRISLVLSVAPLAEQAFIYNRGDPRGLDCAAAAQWANDTGAVWLQRQASQGTFSSAAITGLASATSMPSSSDVSQSNHSTSIRAVPRLGSSALSRADSSSSSVTPGAGAGAGAAAAAASRRLSRCTTNKYTTPQAVTLEDLQCQICLCTLRDCVALEPCGHSFCAACLSHHLASLLESGQPLSCPLRCTLPERVVVNTAVRQLLSFGADARFNDVATASAAAMGPAALQPRHQHLAQHHSLVNVLETLPEVASVEGEGSVAGPSTSLHLPLTTHPSSGVLSMPSATDSQADSQPTPSHSIPLLHPQQQQQGAAAASSAAPAFSIATSLALSDGSTGGGASGSGTPTSYRHVPLMLGLQSASGSSLASAPASPFESQAFANMFSSRQAGGGGEAEGGQGPWALPGVPTMLASHVLGNVQPNDGGPPASSVLSSTAPTAQAEVPLPRRELSSASTALHSTALHSSVVLQSMAAAAAAVPRAAPGVQAGGGRSLSSPAPPSDPASLPASLGAGALQGQSQRPALGAALAQPPAGPSAAAAAGAGLGVEQQQQRLSAVLAAAASDVAGEDAMAMHPLCPLHDSLLPLDTSSLKSRQLTHSLELLQQSAEDDEEQAMAHLEAIARLAWSDEAARGELARLHGVQAILKCMLECLGSAGVHCNGCLALMALVRGEGDASDANRTLVAELFGVEIIAQGMILSRDSAMVQLSGLLCLVPLVLDSAALQARVAERCLPIILLALQQHMEEEEVVSKSLILLGVLGQGDGEAHELLRQTVMEHTPFPRLVARVLREYGGASEDVLWSTLFALAVIARATSESYVTHLLCLLAGGVLPALEGALEQYREVVPHEPDEMIARAGDYLVTVLRTARQLVWIRRTRKLTRLALVGLVAVVSLRWLRTRVGQRHTASIRQ</sequence>
<evidence type="ECO:0000313" key="10">
    <source>
        <dbReference type="EMBL" id="KAI3429453.1"/>
    </source>
</evidence>
<feature type="domain" description="RING-type" evidence="9">
    <location>
        <begin position="416"/>
        <end position="459"/>
    </location>
</feature>
<dbReference type="GO" id="GO:0016567">
    <property type="term" value="P:protein ubiquitination"/>
    <property type="evidence" value="ECO:0007669"/>
    <property type="project" value="TreeGrafter"/>
</dbReference>
<evidence type="ECO:0000256" key="2">
    <source>
        <dbReference type="ARBA" id="ARBA00017908"/>
    </source>
</evidence>
<dbReference type="InterPro" id="IPR013083">
    <property type="entry name" value="Znf_RING/FYVE/PHD"/>
</dbReference>
<dbReference type="Proteomes" id="UP001055712">
    <property type="component" value="Unassembled WGS sequence"/>
</dbReference>
<feature type="compositionally biased region" description="Low complexity" evidence="7">
    <location>
        <begin position="773"/>
        <end position="811"/>
    </location>
</feature>
<dbReference type="InterPro" id="IPR016024">
    <property type="entry name" value="ARM-type_fold"/>
</dbReference>
<reference evidence="10" key="1">
    <citation type="journal article" date="2019" name="Plant J.">
        <title>Chlorella vulgaris genome assembly and annotation reveals the molecular basis for metabolic acclimation to high light conditions.</title>
        <authorList>
            <person name="Cecchin M."/>
            <person name="Marcolungo L."/>
            <person name="Rossato M."/>
            <person name="Girolomoni L."/>
            <person name="Cosentino E."/>
            <person name="Cuine S."/>
            <person name="Li-Beisson Y."/>
            <person name="Delledonne M."/>
            <person name="Ballottari M."/>
        </authorList>
    </citation>
    <scope>NUCLEOTIDE SEQUENCE</scope>
    <source>
        <strain evidence="10">211/11P</strain>
    </source>
</reference>
<keyword evidence="11" id="KW-1185">Reference proteome</keyword>
<keyword evidence="5" id="KW-0862">Zinc</keyword>
<evidence type="ECO:0000313" key="11">
    <source>
        <dbReference type="Proteomes" id="UP001055712"/>
    </source>
</evidence>
<dbReference type="EMBL" id="SIDB01000008">
    <property type="protein sequence ID" value="KAI3429453.1"/>
    <property type="molecule type" value="Genomic_DNA"/>
</dbReference>
<dbReference type="InterPro" id="IPR000253">
    <property type="entry name" value="FHA_dom"/>
</dbReference>
<evidence type="ECO:0000256" key="3">
    <source>
        <dbReference type="ARBA" id="ARBA00022723"/>
    </source>
</evidence>
<evidence type="ECO:0000256" key="5">
    <source>
        <dbReference type="ARBA" id="ARBA00022833"/>
    </source>
</evidence>
<evidence type="ECO:0000256" key="4">
    <source>
        <dbReference type="ARBA" id="ARBA00022771"/>
    </source>
</evidence>
<accession>A0A9D4TM45</accession>
<dbReference type="PROSITE" id="PS00518">
    <property type="entry name" value="ZF_RING_1"/>
    <property type="match status" value="1"/>
</dbReference>
<dbReference type="Pfam" id="PF00498">
    <property type="entry name" value="FHA"/>
    <property type="match status" value="1"/>
</dbReference>
<dbReference type="Gene3D" id="3.30.40.10">
    <property type="entry name" value="Zinc/RING finger domain, C3HC4 (zinc finger)"/>
    <property type="match status" value="1"/>
</dbReference>
<dbReference type="Gene3D" id="1.25.10.10">
    <property type="entry name" value="Leucine-rich Repeat Variant"/>
    <property type="match status" value="1"/>
</dbReference>
<gene>
    <name evidence="10" type="ORF">D9Q98_005546</name>
</gene>
<name>A0A9D4TM45_CHLVU</name>
<organism evidence="10 11">
    <name type="scientific">Chlorella vulgaris</name>
    <name type="common">Green alga</name>
    <dbReference type="NCBI Taxonomy" id="3077"/>
    <lineage>
        <taxon>Eukaryota</taxon>
        <taxon>Viridiplantae</taxon>
        <taxon>Chlorophyta</taxon>
        <taxon>core chlorophytes</taxon>
        <taxon>Trebouxiophyceae</taxon>
        <taxon>Chlorellales</taxon>
        <taxon>Chlorellaceae</taxon>
        <taxon>Chlorella clade</taxon>
        <taxon>Chlorella</taxon>
    </lineage>
</organism>
<evidence type="ECO:0000256" key="7">
    <source>
        <dbReference type="SAM" id="MobiDB-lite"/>
    </source>
</evidence>
<proteinExistence type="inferred from homology"/>
<feature type="region of interest" description="Disordered" evidence="7">
    <location>
        <begin position="528"/>
        <end position="589"/>
    </location>
</feature>
<dbReference type="PROSITE" id="PS50089">
    <property type="entry name" value="ZF_RING_2"/>
    <property type="match status" value="1"/>
</dbReference>
<feature type="region of interest" description="Disordered" evidence="7">
    <location>
        <begin position="754"/>
        <end position="811"/>
    </location>
</feature>
<dbReference type="InterPro" id="IPR052256">
    <property type="entry name" value="E3_ubiquitin-ligase_CHFR"/>
</dbReference>
<dbReference type="PROSITE" id="PS50006">
    <property type="entry name" value="FHA_DOMAIN"/>
    <property type="match status" value="1"/>
</dbReference>
<dbReference type="InterPro" id="IPR008984">
    <property type="entry name" value="SMAD_FHA_dom_sf"/>
</dbReference>
<evidence type="ECO:0000256" key="1">
    <source>
        <dbReference type="ARBA" id="ARBA00005797"/>
    </source>
</evidence>
<dbReference type="InterPro" id="IPR018957">
    <property type="entry name" value="Znf_C3HC4_RING-type"/>
</dbReference>
<dbReference type="InterPro" id="IPR001841">
    <property type="entry name" value="Znf_RING"/>
</dbReference>
<dbReference type="AlphaFoldDB" id="A0A9D4TM45"/>
<dbReference type="CDD" id="cd00060">
    <property type="entry name" value="FHA"/>
    <property type="match status" value="1"/>
</dbReference>
<dbReference type="GO" id="GO:0006511">
    <property type="term" value="P:ubiquitin-dependent protein catabolic process"/>
    <property type="evidence" value="ECO:0007669"/>
    <property type="project" value="TreeGrafter"/>
</dbReference>
<reference evidence="10" key="2">
    <citation type="submission" date="2020-11" db="EMBL/GenBank/DDBJ databases">
        <authorList>
            <person name="Cecchin M."/>
            <person name="Marcolungo L."/>
            <person name="Rossato M."/>
            <person name="Girolomoni L."/>
            <person name="Cosentino E."/>
            <person name="Cuine S."/>
            <person name="Li-Beisson Y."/>
            <person name="Delledonne M."/>
            <person name="Ballottari M."/>
        </authorList>
    </citation>
    <scope>NUCLEOTIDE SEQUENCE</scope>
    <source>
        <strain evidence="10">211/11P</strain>
        <tissue evidence="10">Whole cell</tissue>
    </source>
</reference>
<dbReference type="InterPro" id="IPR017907">
    <property type="entry name" value="Znf_RING_CS"/>
</dbReference>
<dbReference type="GO" id="GO:0008270">
    <property type="term" value="F:zinc ion binding"/>
    <property type="evidence" value="ECO:0007669"/>
    <property type="project" value="UniProtKB-KW"/>
</dbReference>
<evidence type="ECO:0000256" key="6">
    <source>
        <dbReference type="PROSITE-ProRule" id="PRU00175"/>
    </source>
</evidence>
<dbReference type="InterPro" id="IPR011989">
    <property type="entry name" value="ARM-like"/>
</dbReference>
<keyword evidence="4 6" id="KW-0863">Zinc-finger</keyword>
<dbReference type="Gene3D" id="2.60.200.20">
    <property type="match status" value="1"/>
</dbReference>
<evidence type="ECO:0000259" key="9">
    <source>
        <dbReference type="PROSITE" id="PS50089"/>
    </source>
</evidence>
<dbReference type="PANTHER" id="PTHR16079:SF4">
    <property type="entry name" value="E3 UBIQUITIN-PROTEIN LIGASE CHFR"/>
    <property type="match status" value="1"/>
</dbReference>
<evidence type="ECO:0000259" key="8">
    <source>
        <dbReference type="PROSITE" id="PS50006"/>
    </source>
</evidence>
<dbReference type="SUPFAM" id="SSF49879">
    <property type="entry name" value="SMAD/FHA domain"/>
    <property type="match status" value="1"/>
</dbReference>
<feature type="domain" description="FHA" evidence="8">
    <location>
        <begin position="211"/>
        <end position="262"/>
    </location>
</feature>
<dbReference type="PANTHER" id="PTHR16079">
    <property type="entry name" value="UBIQUITIN LIGASE PROTEIN CHFR"/>
    <property type="match status" value="1"/>
</dbReference>
<dbReference type="Pfam" id="PF00097">
    <property type="entry name" value="zf-C3HC4"/>
    <property type="match status" value="1"/>
</dbReference>
<comment type="caution">
    <text evidence="10">The sequence shown here is derived from an EMBL/GenBank/DDBJ whole genome shotgun (WGS) entry which is preliminary data.</text>
</comment>
<dbReference type="OrthoDB" id="515811at2759"/>
<dbReference type="GO" id="GO:0005634">
    <property type="term" value="C:nucleus"/>
    <property type="evidence" value="ECO:0007669"/>
    <property type="project" value="TreeGrafter"/>
</dbReference>
<feature type="region of interest" description="Disordered" evidence="7">
    <location>
        <begin position="657"/>
        <end position="727"/>
    </location>
</feature>
<comment type="similarity">
    <text evidence="1">Belongs to the CHFR family.</text>
</comment>
<keyword evidence="3" id="KW-0479">Metal-binding</keyword>